<dbReference type="Gene3D" id="1.20.1250.20">
    <property type="entry name" value="MFS general substrate transporter like domains"/>
    <property type="match status" value="1"/>
</dbReference>
<accession>F6Z7B4</accession>
<dbReference type="InterPro" id="IPR005829">
    <property type="entry name" value="Sugar_transporter_CS"/>
</dbReference>
<evidence type="ECO:0000256" key="5">
    <source>
        <dbReference type="SAM" id="Phobius"/>
    </source>
</evidence>
<name>F6Z7B4_CIOIN</name>
<reference evidence="7" key="2">
    <citation type="submission" date="2025-08" db="UniProtKB">
        <authorList>
            <consortium name="Ensembl"/>
        </authorList>
    </citation>
    <scope>IDENTIFICATION</scope>
</reference>
<dbReference type="HOGENOM" id="CLU_001265_33_0_1"/>
<comment type="subcellular location">
    <subcellularLocation>
        <location evidence="1">Membrane</location>
        <topology evidence="1">Multi-pass membrane protein</topology>
    </subcellularLocation>
</comment>
<dbReference type="Proteomes" id="UP000008144">
    <property type="component" value="Unassembled WGS sequence"/>
</dbReference>
<evidence type="ECO:0000256" key="1">
    <source>
        <dbReference type="ARBA" id="ARBA00004141"/>
    </source>
</evidence>
<keyword evidence="8" id="KW-1185">Reference proteome</keyword>
<feature type="transmembrane region" description="Helical" evidence="5">
    <location>
        <begin position="213"/>
        <end position="235"/>
    </location>
</feature>
<dbReference type="AlphaFoldDB" id="F6Z7B4"/>
<dbReference type="SUPFAM" id="SSF103473">
    <property type="entry name" value="MFS general substrate transporter"/>
    <property type="match status" value="1"/>
</dbReference>
<keyword evidence="4 5" id="KW-0472">Membrane</keyword>
<proteinExistence type="predicted"/>
<evidence type="ECO:0000256" key="3">
    <source>
        <dbReference type="ARBA" id="ARBA00022989"/>
    </source>
</evidence>
<dbReference type="InterPro" id="IPR020846">
    <property type="entry name" value="MFS_dom"/>
</dbReference>
<keyword evidence="3 5" id="KW-1133">Transmembrane helix</keyword>
<dbReference type="Pfam" id="PF07690">
    <property type="entry name" value="MFS_1"/>
    <property type="match status" value="1"/>
</dbReference>
<evidence type="ECO:0000256" key="4">
    <source>
        <dbReference type="ARBA" id="ARBA00023136"/>
    </source>
</evidence>
<sequence>MENPGSNREVSDVELALEDVGHCGLYHVWLILLMALPNILVGAHMGSSVFLAMIPTHYCITEQADKISNVCNITWVEEYNEMILGEKSSCNMIYYSNTSTIDCSIWQQNIQNQTILTPMPETRTCDAWVFDHSVMKTTIATEFGLVCGNIWASYVTQSIFMAGVLVGNIFIGLTSDRFGRRVAFLVSAVGSVTFGIATAFADSFVTFCILNGLTGIFVYCMFPVLFTLVSELVVARYRAAL</sequence>
<dbReference type="InterPro" id="IPR036259">
    <property type="entry name" value="MFS_trans_sf"/>
</dbReference>
<feature type="domain" description="Major facilitator superfamily (MFS) profile" evidence="6">
    <location>
        <begin position="83"/>
        <end position="241"/>
    </location>
</feature>
<dbReference type="Ensembl" id="ENSCINT00000028528.2">
    <property type="protein sequence ID" value="ENSCINP00000028282.2"/>
    <property type="gene ID" value="ENSCING00000016270.2"/>
</dbReference>
<keyword evidence="2 5" id="KW-0812">Transmembrane</keyword>
<dbReference type="PROSITE" id="PS00216">
    <property type="entry name" value="SUGAR_TRANSPORT_1"/>
    <property type="match status" value="1"/>
</dbReference>
<dbReference type="PANTHER" id="PTHR24064">
    <property type="entry name" value="SOLUTE CARRIER FAMILY 22 MEMBER"/>
    <property type="match status" value="1"/>
</dbReference>
<reference evidence="8" key="1">
    <citation type="journal article" date="2002" name="Science">
        <title>The draft genome of Ciona intestinalis: insights into chordate and vertebrate origins.</title>
        <authorList>
            <person name="Dehal P."/>
            <person name="Satou Y."/>
            <person name="Campbell R.K."/>
            <person name="Chapman J."/>
            <person name="Degnan B."/>
            <person name="De Tomaso A."/>
            <person name="Davidson B."/>
            <person name="Di Gregorio A."/>
            <person name="Gelpke M."/>
            <person name="Goodstein D.M."/>
            <person name="Harafuji N."/>
            <person name="Hastings K.E."/>
            <person name="Ho I."/>
            <person name="Hotta K."/>
            <person name="Huang W."/>
            <person name="Kawashima T."/>
            <person name="Lemaire P."/>
            <person name="Martinez D."/>
            <person name="Meinertzhagen I.A."/>
            <person name="Necula S."/>
            <person name="Nonaka M."/>
            <person name="Putnam N."/>
            <person name="Rash S."/>
            <person name="Saiga H."/>
            <person name="Satake M."/>
            <person name="Terry A."/>
            <person name="Yamada L."/>
            <person name="Wang H.G."/>
            <person name="Awazu S."/>
            <person name="Azumi K."/>
            <person name="Boore J."/>
            <person name="Branno M."/>
            <person name="Chin-Bow S."/>
            <person name="DeSantis R."/>
            <person name="Doyle S."/>
            <person name="Francino P."/>
            <person name="Keys D.N."/>
            <person name="Haga S."/>
            <person name="Hayashi H."/>
            <person name="Hino K."/>
            <person name="Imai K.S."/>
            <person name="Inaba K."/>
            <person name="Kano S."/>
            <person name="Kobayashi K."/>
            <person name="Kobayashi M."/>
            <person name="Lee B.I."/>
            <person name="Makabe K.W."/>
            <person name="Manohar C."/>
            <person name="Matassi G."/>
            <person name="Medina M."/>
            <person name="Mochizuki Y."/>
            <person name="Mount S."/>
            <person name="Morishita T."/>
            <person name="Miura S."/>
            <person name="Nakayama A."/>
            <person name="Nishizaka S."/>
            <person name="Nomoto H."/>
            <person name="Ohta F."/>
            <person name="Oishi K."/>
            <person name="Rigoutsos I."/>
            <person name="Sano M."/>
            <person name="Sasaki A."/>
            <person name="Sasakura Y."/>
            <person name="Shoguchi E."/>
            <person name="Shin-i T."/>
            <person name="Spagnuolo A."/>
            <person name="Stainier D."/>
            <person name="Suzuki M.M."/>
            <person name="Tassy O."/>
            <person name="Takatori N."/>
            <person name="Tokuoka M."/>
            <person name="Yagi K."/>
            <person name="Yoshizaki F."/>
            <person name="Wada S."/>
            <person name="Zhang C."/>
            <person name="Hyatt P.D."/>
            <person name="Larimer F."/>
            <person name="Detter C."/>
            <person name="Doggett N."/>
            <person name="Glavina T."/>
            <person name="Hawkins T."/>
            <person name="Richardson P."/>
            <person name="Lucas S."/>
            <person name="Kohara Y."/>
            <person name="Levine M."/>
            <person name="Satoh N."/>
            <person name="Rokhsar D.S."/>
        </authorList>
    </citation>
    <scope>NUCLEOTIDE SEQUENCE [LARGE SCALE GENOMIC DNA]</scope>
</reference>
<dbReference type="GO" id="GO:0022857">
    <property type="term" value="F:transmembrane transporter activity"/>
    <property type="evidence" value="ECO:0007669"/>
    <property type="project" value="InterPro"/>
</dbReference>
<protein>
    <recommendedName>
        <fullName evidence="6">Major facilitator superfamily (MFS) profile domain-containing protein</fullName>
    </recommendedName>
</protein>
<dbReference type="OMA" id="THYCITE"/>
<reference evidence="7" key="3">
    <citation type="submission" date="2025-09" db="UniProtKB">
        <authorList>
            <consortium name="Ensembl"/>
        </authorList>
    </citation>
    <scope>IDENTIFICATION</scope>
</reference>
<feature type="transmembrane region" description="Helical" evidence="5">
    <location>
        <begin position="151"/>
        <end position="170"/>
    </location>
</feature>
<feature type="transmembrane region" description="Helical" evidence="5">
    <location>
        <begin position="182"/>
        <end position="201"/>
    </location>
</feature>
<evidence type="ECO:0000259" key="6">
    <source>
        <dbReference type="PROSITE" id="PS50850"/>
    </source>
</evidence>
<dbReference type="InParanoid" id="F6Z7B4"/>
<evidence type="ECO:0000313" key="7">
    <source>
        <dbReference type="Ensembl" id="ENSCINP00000028282.2"/>
    </source>
</evidence>
<evidence type="ECO:0000313" key="8">
    <source>
        <dbReference type="Proteomes" id="UP000008144"/>
    </source>
</evidence>
<organism evidence="7 8">
    <name type="scientific">Ciona intestinalis</name>
    <name type="common">Transparent sea squirt</name>
    <name type="synonym">Ascidia intestinalis</name>
    <dbReference type="NCBI Taxonomy" id="7719"/>
    <lineage>
        <taxon>Eukaryota</taxon>
        <taxon>Metazoa</taxon>
        <taxon>Chordata</taxon>
        <taxon>Tunicata</taxon>
        <taxon>Ascidiacea</taxon>
        <taxon>Phlebobranchia</taxon>
        <taxon>Cionidae</taxon>
        <taxon>Ciona</taxon>
    </lineage>
</organism>
<dbReference type="InterPro" id="IPR011701">
    <property type="entry name" value="MFS"/>
</dbReference>
<dbReference type="PROSITE" id="PS50850">
    <property type="entry name" value="MFS"/>
    <property type="match status" value="1"/>
</dbReference>
<dbReference type="GO" id="GO:0016020">
    <property type="term" value="C:membrane"/>
    <property type="evidence" value="ECO:0007669"/>
    <property type="project" value="UniProtKB-SubCell"/>
</dbReference>
<dbReference type="GeneTree" id="ENSGT00940000162538"/>
<evidence type="ECO:0000256" key="2">
    <source>
        <dbReference type="ARBA" id="ARBA00022692"/>
    </source>
</evidence>